<keyword evidence="15 18" id="KW-0472">Membrane</keyword>
<dbReference type="Proteomes" id="UP000834106">
    <property type="component" value="Chromosome 1"/>
</dbReference>
<accession>A0AAD2DKI6</accession>
<dbReference type="InterPro" id="IPR036396">
    <property type="entry name" value="Cyt_P450_sf"/>
</dbReference>
<feature type="binding site" description="axial binding residue" evidence="16">
    <location>
        <position position="1537"/>
    </location>
    <ligand>
        <name>heme</name>
        <dbReference type="ChEBI" id="CHEBI:30413"/>
    </ligand>
    <ligandPart>
        <name>Fe</name>
        <dbReference type="ChEBI" id="CHEBI:18248"/>
    </ligandPart>
</feature>
<keyword evidence="11" id="KW-0560">Oxidoreductase</keyword>
<feature type="compositionally biased region" description="Polar residues" evidence="17">
    <location>
        <begin position="706"/>
        <end position="737"/>
    </location>
</feature>
<feature type="region of interest" description="Disordered" evidence="17">
    <location>
        <begin position="647"/>
        <end position="740"/>
    </location>
</feature>
<dbReference type="PANTHER" id="PTHR12965:SF0">
    <property type="entry name" value="VACUOLAR PROTEIN SORTING-ASSOCIATED PROTEIN 54"/>
    <property type="match status" value="1"/>
</dbReference>
<evidence type="ECO:0000256" key="16">
    <source>
        <dbReference type="PIRSR" id="PIRSR602401-1"/>
    </source>
</evidence>
<dbReference type="InterPro" id="IPR002401">
    <property type="entry name" value="Cyt_P450_E_grp-I"/>
</dbReference>
<feature type="compositionally biased region" description="Polar residues" evidence="17">
    <location>
        <begin position="1"/>
        <end position="17"/>
    </location>
</feature>
<evidence type="ECO:0000256" key="11">
    <source>
        <dbReference type="ARBA" id="ARBA00023002"/>
    </source>
</evidence>
<comment type="similarity">
    <text evidence="5">Belongs to the cytochrome P450 family.</text>
</comment>
<keyword evidence="9" id="KW-0653">Protein transport</keyword>
<evidence type="ECO:0000256" key="1">
    <source>
        <dbReference type="ARBA" id="ARBA00001971"/>
    </source>
</evidence>
<evidence type="ECO:0000256" key="14">
    <source>
        <dbReference type="ARBA" id="ARBA00023054"/>
    </source>
</evidence>
<organism evidence="20 21">
    <name type="scientific">Fraxinus pennsylvanica</name>
    <dbReference type="NCBI Taxonomy" id="56036"/>
    <lineage>
        <taxon>Eukaryota</taxon>
        <taxon>Viridiplantae</taxon>
        <taxon>Streptophyta</taxon>
        <taxon>Embryophyta</taxon>
        <taxon>Tracheophyta</taxon>
        <taxon>Spermatophyta</taxon>
        <taxon>Magnoliopsida</taxon>
        <taxon>eudicotyledons</taxon>
        <taxon>Gunneridae</taxon>
        <taxon>Pentapetalae</taxon>
        <taxon>asterids</taxon>
        <taxon>lamiids</taxon>
        <taxon>Lamiales</taxon>
        <taxon>Oleaceae</taxon>
        <taxon>Oleeae</taxon>
        <taxon>Fraxinus</taxon>
    </lineage>
</organism>
<dbReference type="FunFam" id="1.10.630.10:FF:000022">
    <property type="entry name" value="Taxadiene 5-alpha hydroxylase"/>
    <property type="match status" value="1"/>
</dbReference>
<dbReference type="GO" id="GO:0005506">
    <property type="term" value="F:iron ion binding"/>
    <property type="evidence" value="ECO:0007669"/>
    <property type="project" value="InterPro"/>
</dbReference>
<keyword evidence="12 16" id="KW-0408">Iron</keyword>
<dbReference type="Gene3D" id="1.10.630.10">
    <property type="entry name" value="Cytochrome P450"/>
    <property type="match status" value="1"/>
</dbReference>
<dbReference type="Pfam" id="PF07928">
    <property type="entry name" value="Vps54"/>
    <property type="match status" value="1"/>
</dbReference>
<evidence type="ECO:0000259" key="19">
    <source>
        <dbReference type="Pfam" id="PF07928"/>
    </source>
</evidence>
<dbReference type="PROSITE" id="PS00086">
    <property type="entry name" value="CYTOCHROME_P450"/>
    <property type="match status" value="1"/>
</dbReference>
<evidence type="ECO:0000256" key="15">
    <source>
        <dbReference type="ARBA" id="ARBA00023136"/>
    </source>
</evidence>
<gene>
    <name evidence="20" type="ORF">FPE_LOCUS2646</name>
</gene>
<dbReference type="Pfam" id="PF00067">
    <property type="entry name" value="p450"/>
    <property type="match status" value="1"/>
</dbReference>
<comment type="cofactor">
    <cofactor evidence="1 16">
        <name>heme</name>
        <dbReference type="ChEBI" id="CHEBI:30413"/>
    </cofactor>
</comment>
<dbReference type="InterPro" id="IPR039745">
    <property type="entry name" value="Vps54"/>
</dbReference>
<keyword evidence="7 18" id="KW-0812">Transmembrane</keyword>
<feature type="transmembrane region" description="Helical" evidence="18">
    <location>
        <begin position="1115"/>
        <end position="1134"/>
    </location>
</feature>
<keyword evidence="6" id="KW-0813">Transport</keyword>
<feature type="compositionally biased region" description="Polar residues" evidence="17">
    <location>
        <begin position="663"/>
        <end position="675"/>
    </location>
</feature>
<dbReference type="InterPro" id="IPR017972">
    <property type="entry name" value="Cyt_P450_CS"/>
</dbReference>
<dbReference type="InterPro" id="IPR012501">
    <property type="entry name" value="Vps54_C"/>
</dbReference>
<keyword evidence="13" id="KW-0333">Golgi apparatus</keyword>
<evidence type="ECO:0000256" key="7">
    <source>
        <dbReference type="ARBA" id="ARBA00022692"/>
    </source>
</evidence>
<evidence type="ECO:0000256" key="6">
    <source>
        <dbReference type="ARBA" id="ARBA00022448"/>
    </source>
</evidence>
<keyword evidence="8 16" id="KW-0479">Metal-binding</keyword>
<dbReference type="PRINTS" id="PR00463">
    <property type="entry name" value="EP450I"/>
</dbReference>
<dbReference type="PANTHER" id="PTHR12965">
    <property type="entry name" value="VACUOLAR PROTEIN SORTING 54"/>
    <property type="match status" value="1"/>
</dbReference>
<reference evidence="20" key="1">
    <citation type="submission" date="2023-05" db="EMBL/GenBank/DDBJ databases">
        <authorList>
            <person name="Huff M."/>
        </authorList>
    </citation>
    <scope>NUCLEOTIDE SEQUENCE</scope>
</reference>
<dbReference type="GO" id="GO:0019905">
    <property type="term" value="F:syntaxin binding"/>
    <property type="evidence" value="ECO:0007669"/>
    <property type="project" value="TreeGrafter"/>
</dbReference>
<dbReference type="GO" id="GO:0005829">
    <property type="term" value="C:cytosol"/>
    <property type="evidence" value="ECO:0007669"/>
    <property type="project" value="GOC"/>
</dbReference>
<feature type="domain" description="Vacuolar protein sorting-associated protein 54 C-terminal" evidence="19">
    <location>
        <begin position="756"/>
        <end position="886"/>
    </location>
</feature>
<dbReference type="GO" id="GO:0006896">
    <property type="term" value="P:Golgi to vacuole transport"/>
    <property type="evidence" value="ECO:0007669"/>
    <property type="project" value="TreeGrafter"/>
</dbReference>
<dbReference type="EMBL" id="OU503036">
    <property type="protein sequence ID" value="CAI9755215.1"/>
    <property type="molecule type" value="Genomic_DNA"/>
</dbReference>
<evidence type="ECO:0000256" key="10">
    <source>
        <dbReference type="ARBA" id="ARBA00022989"/>
    </source>
</evidence>
<keyword evidence="14" id="KW-0175">Coiled coil</keyword>
<dbReference type="Gene3D" id="6.10.250.860">
    <property type="match status" value="1"/>
</dbReference>
<proteinExistence type="inferred from homology"/>
<feature type="region of interest" description="Disordered" evidence="17">
    <location>
        <begin position="1"/>
        <end position="45"/>
    </location>
</feature>
<protein>
    <recommendedName>
        <fullName evidence="19">Vacuolar protein sorting-associated protein 54 C-terminal domain-containing protein</fullName>
    </recommendedName>
</protein>
<dbReference type="GO" id="GO:0016712">
    <property type="term" value="F:oxidoreductase activity, acting on paired donors, with incorporation or reduction of molecular oxygen, reduced flavin or flavoprotein as one donor, and incorporation of one atom of oxygen"/>
    <property type="evidence" value="ECO:0007669"/>
    <property type="project" value="UniProtKB-ARBA"/>
</dbReference>
<name>A0AAD2DKI6_9LAMI</name>
<evidence type="ECO:0000256" key="8">
    <source>
        <dbReference type="ARBA" id="ARBA00022723"/>
    </source>
</evidence>
<keyword evidence="10 18" id="KW-1133">Transmembrane helix</keyword>
<evidence type="ECO:0000256" key="9">
    <source>
        <dbReference type="ARBA" id="ARBA00022927"/>
    </source>
</evidence>
<comment type="subcellular location">
    <subcellularLocation>
        <location evidence="3">Golgi apparatus</location>
        <location evidence="3">trans-Golgi network</location>
    </subcellularLocation>
    <subcellularLocation>
        <location evidence="2">Membrane</location>
        <topology evidence="2">Single-pass membrane protein</topology>
    </subcellularLocation>
</comment>
<evidence type="ECO:0000256" key="18">
    <source>
        <dbReference type="SAM" id="Phobius"/>
    </source>
</evidence>
<dbReference type="PRINTS" id="PR00385">
    <property type="entry name" value="P450"/>
</dbReference>
<dbReference type="InterPro" id="IPR001128">
    <property type="entry name" value="Cyt_P450"/>
</dbReference>
<evidence type="ECO:0000256" key="2">
    <source>
        <dbReference type="ARBA" id="ARBA00004167"/>
    </source>
</evidence>
<evidence type="ECO:0000313" key="20">
    <source>
        <dbReference type="EMBL" id="CAI9755215.1"/>
    </source>
</evidence>
<feature type="compositionally biased region" description="Low complexity" evidence="17">
    <location>
        <begin position="18"/>
        <end position="43"/>
    </location>
</feature>
<evidence type="ECO:0000256" key="12">
    <source>
        <dbReference type="ARBA" id="ARBA00023004"/>
    </source>
</evidence>
<keyword evidence="21" id="KW-1185">Reference proteome</keyword>
<comment type="similarity">
    <text evidence="4">Belongs to the VPS54 family.</text>
</comment>
<evidence type="ECO:0000256" key="5">
    <source>
        <dbReference type="ARBA" id="ARBA00010617"/>
    </source>
</evidence>
<dbReference type="GO" id="GO:0000938">
    <property type="term" value="C:GARP complex"/>
    <property type="evidence" value="ECO:0007669"/>
    <property type="project" value="InterPro"/>
</dbReference>
<evidence type="ECO:0000313" key="21">
    <source>
        <dbReference type="Proteomes" id="UP000834106"/>
    </source>
</evidence>
<dbReference type="CDD" id="cd11043">
    <property type="entry name" value="CYP90-like"/>
    <property type="match status" value="1"/>
</dbReference>
<evidence type="ECO:0000256" key="4">
    <source>
        <dbReference type="ARBA" id="ARBA00009150"/>
    </source>
</evidence>
<dbReference type="GO" id="GO:0042147">
    <property type="term" value="P:retrograde transport, endosome to Golgi"/>
    <property type="evidence" value="ECO:0007669"/>
    <property type="project" value="InterPro"/>
</dbReference>
<dbReference type="GO" id="GO:0020037">
    <property type="term" value="F:heme binding"/>
    <property type="evidence" value="ECO:0007669"/>
    <property type="project" value="InterPro"/>
</dbReference>
<sequence length="1590" mass="177206">MNSPPSQSGRSESPFTNSKRSSSFTSSPLSKSLSDPSSQSFSSILNNPKPSSSLVGWWSSSTSVPASEFTPLPSVPKPGSEITRSDFLSYLSSVSEPHSRFRDILKQHDRDHQVLDGESEGAAGEALVACLREVPALYFKEDFELEDGATFRAACPFRTTLENLALQERLSQYLDVVELHLVREISLRSNSFFEAQGQLEDLNAKILEGCGRVRELKETIRILDTNLVGSARTVQELSLKRGDLISLHNKLRLVLSVNQALSTLELLVASADCVGALDITDDLQHLLDGDELTGLHCFRHLRDHVATSMDTINSILSAEFIRASLHGADDPEASLTRHSSAYKGRDNEVRLEEERISNFQDQLLPLIIGLLRTGKLPAVLRIYRDTLASEIKTSVKLAVENMHLELDSVSGDGVVDADGGGSSLGTKLKSLSPDGFLKLLEEVFMIVQMRLMRASDVKKAIEWIMGNLSGHYAAASVAAALALGAAAPDTTQETYGQGSSILSQSSLGNVTRVPSIQGRGNDITSPTNLSRNFRTDILRENAEALFAACDAAHGRWAKIVGIRSQIHPKLRLQDFLSVYNISQEFISSTEKIGGRLGYSIRGTLQSQAKAFIEFQHEFRMAKMKALLDQENWTEIDVPDEFQTIVTPLSSDSMTDGHRDEAPGTSNNSETISRSNDFPVADAGLSNSSQHIELPDSNGMSAVHAQNADSSRLSGESESGNTDVGTCGSSSTQSNNVNTRERGKSSLRMLYFKGVGYHMVNCGLYLVKMLSEYVDMNNCLPTLSAEVVHRVVEILKFFNSRTCHLVLGANALQVSGLKSITSKHLAMASQVISFTYAIIPEIRRVLSLKVPETYKGLLLLEIDRVANDYKVHRDEIHSKLVQIMRERLVVHLRSLPQIVESWNRSEDSDPQPSQFVRSLTKEVGYLQRTLSKHLLEEDVQAIFGQVVVIFHSQISEAFKSLEINSPQAKSRLYCDIQHILGCIRSLPSVNLGESSPPNWGQLDEFLAQNFGTEAIACASSCYFERGSKHAEYIAAIPCSVVLYAILNDSWGCIELDMTSCEFAEREVEPVPSWKICIKILLPSRNCELMFVSEENALYNITLSISHRFISKSAMEVLALLALSLSLIVFALFLAFRSRSDGAKLPPGSFGWPIMGETIEFLFGKPEKFVGHRMNKYSPHIFKTKILGEKTAVFCGPNGHKFLFSNEQKYFTSFRPHPMQYLFRSYRNNTAAPPPPSSSRTDEVKSIRQPGFFKPEALMRFLGKMDSITQQQLQMHWNHDKNRVKVYPLAKSITLTLASHFFLGINNPERISRLVKHFDDVTLGMHSIMLNIPGTVFYRANKAASAIRNELLNVIKEKKLAMATGAPVQDILSHMIVVTDPNGRSMPDAEIADKIMGLLTAGYSTVATTITFLMKYVGLSPEIYEKIRAEQVEIAASKKNGELLEWEDVQKMKYSWNVICETMRLVPPLQGTFREVLTEFTYNGYTVPKGWKAYWTVSTTNTNPEYFRNPEKFDPSRYDEGETPEPYTYVPFGGGPRMCPGKEYARLAILAFIHNVVKKYKWEVIDPNEKVEGDMMPEPEKGLPIWLHHHHH</sequence>
<dbReference type="GO" id="GO:0016020">
    <property type="term" value="C:membrane"/>
    <property type="evidence" value="ECO:0007669"/>
    <property type="project" value="UniProtKB-SubCell"/>
</dbReference>
<keyword evidence="16" id="KW-0349">Heme</keyword>
<evidence type="ECO:0000256" key="3">
    <source>
        <dbReference type="ARBA" id="ARBA00004601"/>
    </source>
</evidence>
<dbReference type="SUPFAM" id="SSF48264">
    <property type="entry name" value="Cytochrome P450"/>
    <property type="match status" value="1"/>
</dbReference>
<dbReference type="GO" id="GO:0015031">
    <property type="term" value="P:protein transport"/>
    <property type="evidence" value="ECO:0007669"/>
    <property type="project" value="UniProtKB-KW"/>
</dbReference>
<evidence type="ECO:0000256" key="13">
    <source>
        <dbReference type="ARBA" id="ARBA00023034"/>
    </source>
</evidence>
<evidence type="ECO:0000256" key="17">
    <source>
        <dbReference type="SAM" id="MobiDB-lite"/>
    </source>
</evidence>